<evidence type="ECO:0000313" key="2">
    <source>
        <dbReference type="Proteomes" id="UP000580250"/>
    </source>
</evidence>
<reference evidence="1 2" key="1">
    <citation type="submission" date="2020-08" db="EMBL/GenBank/DDBJ databases">
        <authorList>
            <person name="Koutsovoulos G."/>
            <person name="Danchin GJ E."/>
        </authorList>
    </citation>
    <scope>NUCLEOTIDE SEQUENCE [LARGE SCALE GENOMIC DNA]</scope>
</reference>
<dbReference type="Proteomes" id="UP000580250">
    <property type="component" value="Unassembled WGS sequence"/>
</dbReference>
<gene>
    <name evidence="1" type="ORF">MENT_LOCUS3291</name>
</gene>
<proteinExistence type="predicted"/>
<evidence type="ECO:0000313" key="1">
    <source>
        <dbReference type="EMBL" id="CAD2131358.1"/>
    </source>
</evidence>
<organism evidence="1 2">
    <name type="scientific">Meloidogyne enterolobii</name>
    <name type="common">Root-knot nematode worm</name>
    <name type="synonym">Meloidogyne mayaguensis</name>
    <dbReference type="NCBI Taxonomy" id="390850"/>
    <lineage>
        <taxon>Eukaryota</taxon>
        <taxon>Metazoa</taxon>
        <taxon>Ecdysozoa</taxon>
        <taxon>Nematoda</taxon>
        <taxon>Chromadorea</taxon>
        <taxon>Rhabditida</taxon>
        <taxon>Tylenchina</taxon>
        <taxon>Tylenchomorpha</taxon>
        <taxon>Tylenchoidea</taxon>
        <taxon>Meloidogynidae</taxon>
        <taxon>Meloidogyninae</taxon>
        <taxon>Meloidogyne</taxon>
    </lineage>
</organism>
<dbReference type="EMBL" id="CAJEWN010000010">
    <property type="protein sequence ID" value="CAD2131358.1"/>
    <property type="molecule type" value="Genomic_DNA"/>
</dbReference>
<dbReference type="AlphaFoldDB" id="A0A6V7TRM8"/>
<name>A0A6V7TRM8_MELEN</name>
<protein>
    <submittedName>
        <fullName evidence="1">Uncharacterized protein</fullName>
    </submittedName>
</protein>
<comment type="caution">
    <text evidence="1">The sequence shown here is derived from an EMBL/GenBank/DDBJ whole genome shotgun (WGS) entry which is preliminary data.</text>
</comment>
<sequence length="108" mass="12687">MNEGNRFPKIYLEGSKLTRLYDLVIKHIITSKDCSKMVPNIVLDFSDSPNFKLSERAEKIGNYQLDDVKFTNYQISNIYNPKLRFSLWKGKLLDDGSIFCFEIRKIEE</sequence>
<accession>A0A6V7TRM8</accession>